<accession>A0ABT2PJG6</accession>
<protein>
    <recommendedName>
        <fullName evidence="4">Lipoprotein</fullName>
    </recommendedName>
</protein>
<dbReference type="EMBL" id="JAODYH010000003">
    <property type="protein sequence ID" value="MCT9809959.1"/>
    <property type="molecule type" value="Genomic_DNA"/>
</dbReference>
<proteinExistence type="predicted"/>
<sequence>MTIQLSKLAFALAGAAMLTVAGCGGDSDSSSGSAGGGGGGGGGVPPVTMASVSATVVDGAIEKAVVCLDTNLNGLCDTGEPSGKTDAAGKVTLQIPAADVGKYPLIAMVGTDANDADTGPVKTAYMLKAPADQALVISPLTTMVQAYLDSIGGSSADAAAAVQAQLGLSTSAFADFTQDASDSGKLAGTLARLIVVTTQAQLDATKDAKGLDLQPLTPIQISAAINSRLIELLPSLALNVRDDPTLSDTSLSMAQKQAQMVVAAGVLASASGLTKDNVGTVVASQDKNAPAAPTDEKAVDTVSLRWFNFADLQNYLIRAFEATAAQNTPDANGKTHYTEIRERQIAGVLQEWGMGLENWARPQIYWTGSEWFDCPTTFVHESTRPNAAGESESLYCNAMKSRSTRSNRDISGQKMIDVVRQIRAYPFFDSVGGSFANWGPNPDLSATQTKLGATVFPAGSTLSYRSVVDLGGTEYYDRTRRARIPQANDASNPDSSTWRSVPLATFVGWNTGDFASGVTEVHGNNAFVLLNRDYSKLNGDGTTTAAYKRYMVGFEAATQKARFYQCEGDMAKRALVPPQNGTLFINGQSTCAPILDTTFTIATQGDGKVLRFAAEPAQISDANFQNSRLFVERSGVTFVGYKDKPLTSKQQRLNGPAAEALLAQLGLD</sequence>
<reference evidence="2 3" key="1">
    <citation type="submission" date="2022-09" db="EMBL/GenBank/DDBJ databases">
        <title>Draft genome of isolate Be4.</title>
        <authorList>
            <person name="Sanchez-Castro I."/>
            <person name="Martinez-Rodriguez P."/>
            <person name="Descostes M."/>
            <person name="Merroun M."/>
        </authorList>
    </citation>
    <scope>NUCLEOTIDE SEQUENCE [LARGE SCALE GENOMIC DNA]</scope>
    <source>
        <strain evidence="2 3">Be4</strain>
    </source>
</reference>
<evidence type="ECO:0000313" key="2">
    <source>
        <dbReference type="EMBL" id="MCT9809959.1"/>
    </source>
</evidence>
<keyword evidence="3" id="KW-1185">Reference proteome</keyword>
<organism evidence="2 3">
    <name type="scientific">Acidovorax bellezanensis</name>
    <dbReference type="NCBI Taxonomy" id="2976702"/>
    <lineage>
        <taxon>Bacteria</taxon>
        <taxon>Pseudomonadati</taxon>
        <taxon>Pseudomonadota</taxon>
        <taxon>Betaproteobacteria</taxon>
        <taxon>Burkholderiales</taxon>
        <taxon>Comamonadaceae</taxon>
        <taxon>Acidovorax</taxon>
    </lineage>
</organism>
<dbReference type="RefSeq" id="WP_261498940.1">
    <property type="nucleotide sequence ID" value="NZ_JAODYH010000003.1"/>
</dbReference>
<feature type="chain" id="PRO_5047136383" description="Lipoprotein" evidence="1">
    <location>
        <begin position="22"/>
        <end position="668"/>
    </location>
</feature>
<gene>
    <name evidence="2" type="ORF">N0K08_04890</name>
</gene>
<dbReference type="Proteomes" id="UP001525968">
    <property type="component" value="Unassembled WGS sequence"/>
</dbReference>
<name>A0ABT2PJG6_9BURK</name>
<evidence type="ECO:0008006" key="4">
    <source>
        <dbReference type="Google" id="ProtNLM"/>
    </source>
</evidence>
<comment type="caution">
    <text evidence="2">The sequence shown here is derived from an EMBL/GenBank/DDBJ whole genome shotgun (WGS) entry which is preliminary data.</text>
</comment>
<dbReference type="PROSITE" id="PS51257">
    <property type="entry name" value="PROKAR_LIPOPROTEIN"/>
    <property type="match status" value="1"/>
</dbReference>
<evidence type="ECO:0000313" key="3">
    <source>
        <dbReference type="Proteomes" id="UP001525968"/>
    </source>
</evidence>
<feature type="signal peptide" evidence="1">
    <location>
        <begin position="1"/>
        <end position="21"/>
    </location>
</feature>
<keyword evidence="1" id="KW-0732">Signal</keyword>
<evidence type="ECO:0000256" key="1">
    <source>
        <dbReference type="SAM" id="SignalP"/>
    </source>
</evidence>